<dbReference type="InterPro" id="IPR050512">
    <property type="entry name" value="Sulf_AdTrans/APS_kinase"/>
</dbReference>
<name>A0ABS2WJK1_9BACL</name>
<dbReference type="NCBIfam" id="NF004041">
    <property type="entry name" value="PRK05541.1"/>
    <property type="match status" value="1"/>
</dbReference>
<keyword evidence="8" id="KW-1133">Transmembrane helix</keyword>
<dbReference type="EC" id="2.7.1.25" evidence="2 6"/>
<dbReference type="CDD" id="cd02027">
    <property type="entry name" value="APSK"/>
    <property type="match status" value="1"/>
</dbReference>
<dbReference type="RefSeq" id="WP_205494616.1">
    <property type="nucleotide sequence ID" value="NZ_JAFHAP010000008.1"/>
</dbReference>
<dbReference type="PANTHER" id="PTHR42700:SF1">
    <property type="entry name" value="SULFATE ADENYLYLTRANSFERASE"/>
    <property type="match status" value="1"/>
</dbReference>
<organism evidence="10 11">
    <name type="scientific">Polycladomyces zharkentensis</name>
    <dbReference type="NCBI Taxonomy" id="2807616"/>
    <lineage>
        <taxon>Bacteria</taxon>
        <taxon>Bacillati</taxon>
        <taxon>Bacillota</taxon>
        <taxon>Bacilli</taxon>
        <taxon>Bacillales</taxon>
        <taxon>Thermoactinomycetaceae</taxon>
        <taxon>Polycladomyces</taxon>
    </lineage>
</organism>
<evidence type="ECO:0000256" key="8">
    <source>
        <dbReference type="SAM" id="Phobius"/>
    </source>
</evidence>
<evidence type="ECO:0000256" key="1">
    <source>
        <dbReference type="ARBA" id="ARBA00001823"/>
    </source>
</evidence>
<evidence type="ECO:0000313" key="10">
    <source>
        <dbReference type="EMBL" id="MBN2909480.1"/>
    </source>
</evidence>
<keyword evidence="4 6" id="KW-0547">Nucleotide-binding</keyword>
<keyword evidence="3 6" id="KW-0808">Transferase</keyword>
<dbReference type="NCBIfam" id="NF002059">
    <property type="entry name" value="PRK00889.1"/>
    <property type="match status" value="1"/>
</dbReference>
<dbReference type="InterPro" id="IPR027417">
    <property type="entry name" value="P-loop_NTPase"/>
</dbReference>
<proteinExistence type="inferred from homology"/>
<feature type="domain" description="APS kinase" evidence="9">
    <location>
        <begin position="4"/>
        <end position="152"/>
    </location>
</feature>
<keyword evidence="6 7" id="KW-0418">Kinase</keyword>
<evidence type="ECO:0000256" key="7">
    <source>
        <dbReference type="RuleBase" id="RU004347"/>
    </source>
</evidence>
<dbReference type="NCBIfam" id="NF003013">
    <property type="entry name" value="PRK03846.1"/>
    <property type="match status" value="1"/>
</dbReference>
<keyword evidence="8" id="KW-0812">Transmembrane</keyword>
<dbReference type="GO" id="GO:0004020">
    <property type="term" value="F:adenylylsulfate kinase activity"/>
    <property type="evidence" value="ECO:0007669"/>
    <property type="project" value="UniProtKB-EC"/>
</dbReference>
<keyword evidence="5 6" id="KW-0067">ATP-binding</keyword>
<dbReference type="InterPro" id="IPR059117">
    <property type="entry name" value="APS_kinase_dom"/>
</dbReference>
<keyword evidence="11" id="KW-1185">Reference proteome</keyword>
<dbReference type="EMBL" id="JAFHAP010000008">
    <property type="protein sequence ID" value="MBN2909480.1"/>
    <property type="molecule type" value="Genomic_DNA"/>
</dbReference>
<keyword evidence="6" id="KW-0597">Phosphoprotein</keyword>
<evidence type="ECO:0000256" key="5">
    <source>
        <dbReference type="ARBA" id="ARBA00022840"/>
    </source>
</evidence>
<dbReference type="Proteomes" id="UP001177120">
    <property type="component" value="Unassembled WGS sequence"/>
</dbReference>
<dbReference type="SUPFAM" id="SSF52540">
    <property type="entry name" value="P-loop containing nucleoside triphosphate hydrolases"/>
    <property type="match status" value="1"/>
</dbReference>
<dbReference type="InterPro" id="IPR002891">
    <property type="entry name" value="APS"/>
</dbReference>
<comment type="function">
    <text evidence="6 7">Catalyzes the synthesis of activated sulfate.</text>
</comment>
<dbReference type="PANTHER" id="PTHR42700">
    <property type="entry name" value="SULFATE ADENYLYLTRANSFERASE"/>
    <property type="match status" value="1"/>
</dbReference>
<sequence>MGSKGVTVWLTGLSGSGKTTIAKMAEAKLNQRGQPVQLLDGDTVRERLNKDLGFSKADRFTQVERVTYVAELLTYHGIIVLAALISPYREIRAYARRHIPSFVEVYVRCPLEECARRDVKGLYARAFRGEIPQFTGVSDPYEEPENPELILDTQRETVDESVEKLLRYLERQGYILPMEGEGA</sequence>
<keyword evidence="8" id="KW-0472">Membrane</keyword>
<evidence type="ECO:0000256" key="4">
    <source>
        <dbReference type="ARBA" id="ARBA00022741"/>
    </source>
</evidence>
<feature type="transmembrane region" description="Helical" evidence="8">
    <location>
        <begin position="68"/>
        <end position="88"/>
    </location>
</feature>
<comment type="catalytic activity">
    <reaction evidence="1 6 7">
        <text>adenosine 5'-phosphosulfate + ATP = 3'-phosphoadenylyl sulfate + ADP + H(+)</text>
        <dbReference type="Rhea" id="RHEA:24152"/>
        <dbReference type="ChEBI" id="CHEBI:15378"/>
        <dbReference type="ChEBI" id="CHEBI:30616"/>
        <dbReference type="ChEBI" id="CHEBI:58243"/>
        <dbReference type="ChEBI" id="CHEBI:58339"/>
        <dbReference type="ChEBI" id="CHEBI:456216"/>
        <dbReference type="EC" id="2.7.1.25"/>
    </reaction>
</comment>
<evidence type="ECO:0000256" key="2">
    <source>
        <dbReference type="ARBA" id="ARBA00012121"/>
    </source>
</evidence>
<accession>A0ABS2WJK1</accession>
<evidence type="ECO:0000259" key="9">
    <source>
        <dbReference type="Pfam" id="PF01583"/>
    </source>
</evidence>
<comment type="pathway">
    <text evidence="6 7">Sulfur metabolism; hydrogen sulfide biosynthesis; sulfite from sulfate: step 2/3.</text>
</comment>
<gene>
    <name evidence="6 10" type="primary">cysC</name>
    <name evidence="10" type="ORF">JQC72_08060</name>
</gene>
<comment type="caution">
    <text evidence="10">The sequence shown here is derived from an EMBL/GenBank/DDBJ whole genome shotgun (WGS) entry which is preliminary data.</text>
</comment>
<evidence type="ECO:0000313" key="11">
    <source>
        <dbReference type="Proteomes" id="UP001177120"/>
    </source>
</evidence>
<dbReference type="HAMAP" id="MF_00065">
    <property type="entry name" value="Adenylyl_sulf_kinase"/>
    <property type="match status" value="1"/>
</dbReference>
<reference evidence="10" key="1">
    <citation type="journal article" date="2024" name="Int. J. Syst. Evol. Microbiol.">
        <title>Polycladomyces zharkentensis sp. nov., a novel thermophilic cellulose- and starch-degrading member of the Bacillota from a geothermal aquifer in Kazakhstan.</title>
        <authorList>
            <person name="Mashzhan A."/>
            <person name="Kistaubayeva A."/>
            <person name="Javier-Lopez R."/>
            <person name="Bissenova U."/>
            <person name="Bissenbay A."/>
            <person name="Birkeland N.K."/>
        </authorList>
    </citation>
    <scope>NUCLEOTIDE SEQUENCE</scope>
    <source>
        <strain evidence="10">ZKZ2T</strain>
    </source>
</reference>
<dbReference type="Gene3D" id="3.40.50.300">
    <property type="entry name" value="P-loop containing nucleotide triphosphate hydrolases"/>
    <property type="match status" value="1"/>
</dbReference>
<comment type="similarity">
    <text evidence="6 7">Belongs to the APS kinase family.</text>
</comment>
<feature type="binding site" evidence="6">
    <location>
        <begin position="12"/>
        <end position="19"/>
    </location>
    <ligand>
        <name>ATP</name>
        <dbReference type="ChEBI" id="CHEBI:30616"/>
    </ligand>
</feature>
<dbReference type="Pfam" id="PF01583">
    <property type="entry name" value="APS_kinase"/>
    <property type="match status" value="1"/>
</dbReference>
<evidence type="ECO:0000256" key="6">
    <source>
        <dbReference type="HAMAP-Rule" id="MF_00065"/>
    </source>
</evidence>
<dbReference type="NCBIfam" id="TIGR00455">
    <property type="entry name" value="apsK"/>
    <property type="match status" value="1"/>
</dbReference>
<evidence type="ECO:0000256" key="3">
    <source>
        <dbReference type="ARBA" id="ARBA00022679"/>
    </source>
</evidence>
<protein>
    <recommendedName>
        <fullName evidence="2 6">Adenylyl-sulfate kinase</fullName>
        <ecNumber evidence="2 6">2.7.1.25</ecNumber>
    </recommendedName>
    <alternativeName>
        <fullName evidence="6">APS kinase</fullName>
    </alternativeName>
    <alternativeName>
        <fullName evidence="6">ATP adenosine-5'-phosphosulfate 3'-phosphotransferase</fullName>
    </alternativeName>
    <alternativeName>
        <fullName evidence="6">Adenosine-5'-phosphosulfate kinase</fullName>
    </alternativeName>
</protein>
<feature type="active site" description="Phosphoserine intermediate" evidence="6">
    <location>
        <position position="86"/>
    </location>
</feature>